<dbReference type="OrthoDB" id="9814782at2"/>
<protein>
    <submittedName>
        <fullName evidence="1">Sarcosine oxidase subunit gamma</fullName>
    </submittedName>
</protein>
<proteinExistence type="predicted"/>
<dbReference type="Gene3D" id="3.30.1360.120">
    <property type="entry name" value="Probable tRNA modification gtpase trme, domain 1"/>
    <property type="match status" value="1"/>
</dbReference>
<keyword evidence="2" id="KW-1185">Reference proteome</keyword>
<evidence type="ECO:0000313" key="1">
    <source>
        <dbReference type="EMBL" id="AML52306.1"/>
    </source>
</evidence>
<name>A0A126V361_9RHOB</name>
<evidence type="ECO:0000313" key="2">
    <source>
        <dbReference type="Proteomes" id="UP000070371"/>
    </source>
</evidence>
<dbReference type="InterPro" id="IPR027266">
    <property type="entry name" value="TrmE/GcvT-like"/>
</dbReference>
<reference evidence="1 2" key="1">
    <citation type="submission" date="2016-02" db="EMBL/GenBank/DDBJ databases">
        <title>Complete genome sequence of Halocynthiibacter arcticus PAMC 20958t from arctic marine sediment.</title>
        <authorList>
            <person name="Lee Y.M."/>
            <person name="Baek K."/>
            <person name="Lee H.K."/>
            <person name="Shin S.C."/>
        </authorList>
    </citation>
    <scope>NUCLEOTIDE SEQUENCE [LARGE SCALE GENOMIC DNA]</scope>
    <source>
        <strain evidence="1">PAMC 20958</strain>
    </source>
</reference>
<dbReference type="InterPro" id="IPR007375">
    <property type="entry name" value="SoxG"/>
</dbReference>
<accession>A0A126V361</accession>
<sequence>MSEAIEIAVSALEGATSTGCVTVREMALQGMLTVRADLSSKVVKAAVKALTQVAIPKPRRVSISKGAGVAWMSPDELLILLPYTKAVEASVALDKALAGTHALVENVSDARAVFTVSGPDARDVLAKLSPVDLSDDNFAKGEIRRSRLAQIPAAFWMSGDASARHEEMTIVVFRSVAKYAFDVLSNASSGGPVKFYS</sequence>
<dbReference type="AlphaFoldDB" id="A0A126V361"/>
<dbReference type="SUPFAM" id="SSF103025">
    <property type="entry name" value="Folate-binding domain"/>
    <property type="match status" value="1"/>
</dbReference>
<dbReference type="RefSeq" id="WP_039001255.1">
    <property type="nucleotide sequence ID" value="NZ_CP014327.1"/>
</dbReference>
<dbReference type="Gene3D" id="3.30.70.1520">
    <property type="entry name" value="Heterotetrameric sarcosine oxidase"/>
    <property type="match status" value="1"/>
</dbReference>
<dbReference type="Proteomes" id="UP000070371">
    <property type="component" value="Chromosome"/>
</dbReference>
<organism evidence="1 2">
    <name type="scientific">Falsihalocynthiibacter arcticus</name>
    <dbReference type="NCBI Taxonomy" id="1579316"/>
    <lineage>
        <taxon>Bacteria</taxon>
        <taxon>Pseudomonadati</taxon>
        <taxon>Pseudomonadota</taxon>
        <taxon>Alphaproteobacteria</taxon>
        <taxon>Rhodobacterales</taxon>
        <taxon>Roseobacteraceae</taxon>
        <taxon>Falsihalocynthiibacter</taxon>
    </lineage>
</organism>
<dbReference type="KEGG" id="hat:RC74_14410"/>
<dbReference type="STRING" id="1579316.RC74_14410"/>
<gene>
    <name evidence="1" type="ORF">RC74_14410</name>
</gene>
<dbReference type="Pfam" id="PF04268">
    <property type="entry name" value="SoxG"/>
    <property type="match status" value="1"/>
</dbReference>
<dbReference type="EMBL" id="CP014327">
    <property type="protein sequence ID" value="AML52306.1"/>
    <property type="molecule type" value="Genomic_DNA"/>
</dbReference>